<evidence type="ECO:0000256" key="2">
    <source>
        <dbReference type="ARBA" id="ARBA00023002"/>
    </source>
</evidence>
<evidence type="ECO:0000313" key="7">
    <source>
        <dbReference type="EMBL" id="MFC4132530.1"/>
    </source>
</evidence>
<keyword evidence="8" id="KW-1185">Reference proteome</keyword>
<dbReference type="InterPro" id="IPR036291">
    <property type="entry name" value="NAD(P)-bd_dom_sf"/>
</dbReference>
<name>A0ABV8LQC5_9ACTN</name>
<proteinExistence type="inferred from homology"/>
<sequence length="318" mass="34058">MIAVDVPPGLRELFFPDDLWARLRALGPLTDRLTADTTVAVTSWPSPPISAELLAASPRLGLVAHTGATLRPYVTDEAFAYGVRFTQAGAAMAHAVAEQALALTLALLHRVHRFDHALRTGVAWTAAKQAPPRRELRDCPVGVIGASRTGRAYVRLVRALGARVVVTDPYLGPAEATELGVRVVPLDELLTGSRVVALHAPVLPETRGMLGVRELSLLQSGAVLVNTARSALVDMPALYHLVRTEHVDAALDVFDEEPLPVDHPLRGLPNVLLTPHEAGGTLEARRRAGEIVIGEITRFLGGRPLEHEVTSAALARMG</sequence>
<dbReference type="Proteomes" id="UP001595816">
    <property type="component" value="Unassembled WGS sequence"/>
</dbReference>
<dbReference type="SUPFAM" id="SSF52283">
    <property type="entry name" value="Formate/glycerate dehydrogenase catalytic domain-like"/>
    <property type="match status" value="1"/>
</dbReference>
<dbReference type="InterPro" id="IPR006140">
    <property type="entry name" value="D-isomer_DH_NAD-bd"/>
</dbReference>
<dbReference type="PANTHER" id="PTHR10996:SF178">
    <property type="entry name" value="2-HYDROXYACID DEHYDROGENASE YGL185C-RELATED"/>
    <property type="match status" value="1"/>
</dbReference>
<dbReference type="SUPFAM" id="SSF51735">
    <property type="entry name" value="NAD(P)-binding Rossmann-fold domains"/>
    <property type="match status" value="1"/>
</dbReference>
<evidence type="ECO:0000259" key="6">
    <source>
        <dbReference type="Pfam" id="PF02826"/>
    </source>
</evidence>
<accession>A0ABV8LQC5</accession>
<keyword evidence="3" id="KW-0520">NAD</keyword>
<dbReference type="InterPro" id="IPR029753">
    <property type="entry name" value="D-isomer_DH_CS"/>
</dbReference>
<reference evidence="8" key="1">
    <citation type="journal article" date="2019" name="Int. J. Syst. Evol. Microbiol.">
        <title>The Global Catalogue of Microorganisms (GCM) 10K type strain sequencing project: providing services to taxonomists for standard genome sequencing and annotation.</title>
        <authorList>
            <consortium name="The Broad Institute Genomics Platform"/>
            <consortium name="The Broad Institute Genome Sequencing Center for Infectious Disease"/>
            <person name="Wu L."/>
            <person name="Ma J."/>
        </authorList>
    </citation>
    <scope>NUCLEOTIDE SEQUENCE [LARGE SCALE GENOMIC DNA]</scope>
    <source>
        <strain evidence="8">CGMCC 4.7289</strain>
    </source>
</reference>
<dbReference type="CDD" id="cd12167">
    <property type="entry name" value="2-Hacid_dh_8"/>
    <property type="match status" value="1"/>
</dbReference>
<protein>
    <submittedName>
        <fullName evidence="7">Hydroxyacid dehydrogenase</fullName>
    </submittedName>
</protein>
<organism evidence="7 8">
    <name type="scientific">Hamadaea flava</name>
    <dbReference type="NCBI Taxonomy" id="1742688"/>
    <lineage>
        <taxon>Bacteria</taxon>
        <taxon>Bacillati</taxon>
        <taxon>Actinomycetota</taxon>
        <taxon>Actinomycetes</taxon>
        <taxon>Micromonosporales</taxon>
        <taxon>Micromonosporaceae</taxon>
        <taxon>Hamadaea</taxon>
    </lineage>
</organism>
<dbReference type="PROSITE" id="PS00670">
    <property type="entry name" value="D_2_HYDROXYACID_DH_2"/>
    <property type="match status" value="1"/>
</dbReference>
<dbReference type="InterPro" id="IPR006139">
    <property type="entry name" value="D-isomer_2_OHA_DH_cat_dom"/>
</dbReference>
<feature type="domain" description="D-isomer specific 2-hydroxyacid dehydrogenase NAD-binding" evidence="6">
    <location>
        <begin position="101"/>
        <end position="277"/>
    </location>
</feature>
<gene>
    <name evidence="7" type="ORF">ACFOZ4_18120</name>
</gene>
<keyword evidence="2 4" id="KW-0560">Oxidoreductase</keyword>
<dbReference type="InterPro" id="IPR050223">
    <property type="entry name" value="D-isomer_2-hydroxyacid_DH"/>
</dbReference>
<evidence type="ECO:0000256" key="4">
    <source>
        <dbReference type="RuleBase" id="RU003719"/>
    </source>
</evidence>
<evidence type="ECO:0000259" key="5">
    <source>
        <dbReference type="Pfam" id="PF00389"/>
    </source>
</evidence>
<dbReference type="RefSeq" id="WP_253753082.1">
    <property type="nucleotide sequence ID" value="NZ_JAMZDZ010000001.1"/>
</dbReference>
<feature type="domain" description="D-isomer specific 2-hydroxyacid dehydrogenase catalytic" evidence="5">
    <location>
        <begin position="40"/>
        <end position="309"/>
    </location>
</feature>
<dbReference type="Gene3D" id="3.40.50.720">
    <property type="entry name" value="NAD(P)-binding Rossmann-like Domain"/>
    <property type="match status" value="2"/>
</dbReference>
<comment type="similarity">
    <text evidence="1 4">Belongs to the D-isomer specific 2-hydroxyacid dehydrogenase family.</text>
</comment>
<dbReference type="PANTHER" id="PTHR10996">
    <property type="entry name" value="2-HYDROXYACID DEHYDROGENASE-RELATED"/>
    <property type="match status" value="1"/>
</dbReference>
<dbReference type="EMBL" id="JBHSAY010000009">
    <property type="protein sequence ID" value="MFC4132530.1"/>
    <property type="molecule type" value="Genomic_DNA"/>
</dbReference>
<evidence type="ECO:0000256" key="1">
    <source>
        <dbReference type="ARBA" id="ARBA00005854"/>
    </source>
</evidence>
<dbReference type="Pfam" id="PF02826">
    <property type="entry name" value="2-Hacid_dh_C"/>
    <property type="match status" value="1"/>
</dbReference>
<evidence type="ECO:0000256" key="3">
    <source>
        <dbReference type="ARBA" id="ARBA00023027"/>
    </source>
</evidence>
<dbReference type="Pfam" id="PF00389">
    <property type="entry name" value="2-Hacid_dh"/>
    <property type="match status" value="1"/>
</dbReference>
<evidence type="ECO:0000313" key="8">
    <source>
        <dbReference type="Proteomes" id="UP001595816"/>
    </source>
</evidence>
<comment type="caution">
    <text evidence="7">The sequence shown here is derived from an EMBL/GenBank/DDBJ whole genome shotgun (WGS) entry which is preliminary data.</text>
</comment>